<dbReference type="Gene3D" id="1.10.10.10">
    <property type="entry name" value="Winged helix-like DNA-binding domain superfamily/Winged helix DNA-binding domain"/>
    <property type="match status" value="1"/>
</dbReference>
<dbReference type="EMBL" id="MUXE01000014">
    <property type="protein sequence ID" value="PUE63776.1"/>
    <property type="molecule type" value="Genomic_DNA"/>
</dbReference>
<dbReference type="InterPro" id="IPR026433">
    <property type="entry name" value="MarR_EPS"/>
</dbReference>
<evidence type="ECO:0000313" key="2">
    <source>
        <dbReference type="Proteomes" id="UP000251135"/>
    </source>
</evidence>
<protein>
    <submittedName>
        <fullName evidence="1">MarR family EPS-associated transcriptional regulator</fullName>
    </submittedName>
</protein>
<comment type="caution">
    <text evidence="1">The sequence shown here is derived from an EMBL/GenBank/DDBJ whole genome shotgun (WGS) entry which is preliminary data.</text>
</comment>
<proteinExistence type="predicted"/>
<dbReference type="Proteomes" id="UP000251135">
    <property type="component" value="Unassembled WGS sequence"/>
</dbReference>
<dbReference type="RefSeq" id="WP_108560078.1">
    <property type="nucleotide sequence ID" value="NZ_MUXE01000014.1"/>
</dbReference>
<dbReference type="NCBIfam" id="TIGR04176">
    <property type="entry name" value="MarR_EPS"/>
    <property type="match status" value="1"/>
</dbReference>
<dbReference type="InterPro" id="IPR036390">
    <property type="entry name" value="WH_DNA-bd_sf"/>
</dbReference>
<keyword evidence="2" id="KW-1185">Reference proteome</keyword>
<accession>A0A363CXF5</accession>
<evidence type="ECO:0000313" key="1">
    <source>
        <dbReference type="EMBL" id="PUE63776.1"/>
    </source>
</evidence>
<name>A0A363CXF5_9BACT</name>
<dbReference type="Pfam" id="PF13412">
    <property type="entry name" value="HTH_24"/>
    <property type="match status" value="1"/>
</dbReference>
<dbReference type="AlphaFoldDB" id="A0A363CXF5"/>
<organism evidence="1 2">
    <name type="scientific">Arcobacter caeni</name>
    <dbReference type="NCBI Taxonomy" id="1912877"/>
    <lineage>
        <taxon>Bacteria</taxon>
        <taxon>Pseudomonadati</taxon>
        <taxon>Campylobacterota</taxon>
        <taxon>Epsilonproteobacteria</taxon>
        <taxon>Campylobacterales</taxon>
        <taxon>Arcobacteraceae</taxon>
        <taxon>Arcobacter</taxon>
    </lineage>
</organism>
<sequence length="105" mass="12152">MYNDELTLAVLRKSESIKSQTTLAIELGFSVGKINYILNALIEKGYIKAQNFATSENKKNYKYLLTQKGIKEKILLTEKFIARKKAEYEELQLELNQYKNNKGNI</sequence>
<reference evidence="1 2" key="1">
    <citation type="submission" date="2017-02" db="EMBL/GenBank/DDBJ databases">
        <title>Arcobacter caeni sp. nov, a new Arcobacter species isolated from reclaimed water.</title>
        <authorList>
            <person name="Figueras M.J."/>
            <person name="Perez-Cataluna A."/>
            <person name="Salas-Masso N."/>
        </authorList>
    </citation>
    <scope>NUCLEOTIDE SEQUENCE [LARGE SCALE GENOMIC DNA]</scope>
    <source>
        <strain evidence="1 2">RW17-10</strain>
    </source>
</reference>
<dbReference type="SUPFAM" id="SSF46785">
    <property type="entry name" value="Winged helix' DNA-binding domain"/>
    <property type="match status" value="1"/>
</dbReference>
<dbReference type="OrthoDB" id="8537236at2"/>
<dbReference type="InterPro" id="IPR036388">
    <property type="entry name" value="WH-like_DNA-bd_sf"/>
</dbReference>
<gene>
    <name evidence="1" type="ORF">B0174_09520</name>
</gene>